<accession>A0A1G9Q9Q6</accession>
<organism evidence="3 4">
    <name type="scientific">Corynebacterium mycetoides</name>
    <dbReference type="NCBI Taxonomy" id="38302"/>
    <lineage>
        <taxon>Bacteria</taxon>
        <taxon>Bacillati</taxon>
        <taxon>Actinomycetota</taxon>
        <taxon>Actinomycetes</taxon>
        <taxon>Mycobacteriales</taxon>
        <taxon>Corynebacteriaceae</taxon>
        <taxon>Corynebacterium</taxon>
    </lineage>
</organism>
<dbReference type="Proteomes" id="UP000199350">
    <property type="component" value="Chromosome I"/>
</dbReference>
<sequence>MGAFEEKAWLEHYAPWTPHEVDLGSDTLIDIYERNLAKHSNRTATWFFGKTMTFAELNEQVLKAAAGLQELGVKKGDRVALVMPNCPQHIIAFSAVMRLGATVVEHNPLYTAAELLPQFQDHGAKVAIVWDKATPTISKLRKDSPLSTIVSVNMIEAMPLRFRAALKLPLPRLKAMRDKLTGEAPATMPWSSLLLDKQFEAPEGITQDDTVLILYTSGTTGPPKGAQLTHGNLNSMLKTGQAWVKDLGKGPEKIMTVLPLFHVYGFALTTGLGIGIGAELILVPSPDPALIAMAMKKNPPTFFPGVPTLYEKIAESAIANDKKYPTIRNSFSGASTLPESTIKKWEDITGGRLVEGYGLTETSPILTGNPMDGNHRPGYIGLPFPNTEIRIANPDNLDETMPDGEPGELLARGPQVFKGYLNKPEATADAFHNGFFRTGDMGVMETDGFIRLVSRIKEMIITGGFNVYPDEVEKVMKQHPDVDDIAVVGRPRNDGSEDVVACVTLREGAIIDSDTLREYARERLTPYKVPRTFYHFEDLNRDQTGKIRRREVQATLIEMLEQGDDTKVGEAVS</sequence>
<dbReference type="SUPFAM" id="SSF56801">
    <property type="entry name" value="Acetyl-CoA synthetase-like"/>
    <property type="match status" value="1"/>
</dbReference>
<evidence type="ECO:0000313" key="3">
    <source>
        <dbReference type="EMBL" id="SDM07650.1"/>
    </source>
</evidence>
<dbReference type="STRING" id="38302.SAMN04488535_1816"/>
<dbReference type="PANTHER" id="PTHR43767">
    <property type="entry name" value="LONG-CHAIN-FATTY-ACID--COA LIGASE"/>
    <property type="match status" value="1"/>
</dbReference>
<evidence type="ECO:0000259" key="1">
    <source>
        <dbReference type="Pfam" id="PF00501"/>
    </source>
</evidence>
<dbReference type="NCBIfam" id="NF004114">
    <property type="entry name" value="PRK05605.1"/>
    <property type="match status" value="1"/>
</dbReference>
<protein>
    <submittedName>
        <fullName evidence="3">Long-chain acyl-CoA synthetase</fullName>
    </submittedName>
</protein>
<dbReference type="InterPro" id="IPR050237">
    <property type="entry name" value="ATP-dep_AMP-bd_enzyme"/>
</dbReference>
<dbReference type="EMBL" id="LT629700">
    <property type="protein sequence ID" value="SDM07650.1"/>
    <property type="molecule type" value="Genomic_DNA"/>
</dbReference>
<dbReference type="Pfam" id="PF13193">
    <property type="entry name" value="AMP-binding_C"/>
    <property type="match status" value="1"/>
</dbReference>
<proteinExistence type="predicted"/>
<dbReference type="InterPro" id="IPR025110">
    <property type="entry name" value="AMP-bd_C"/>
</dbReference>
<dbReference type="AlphaFoldDB" id="A0A1G9Q9Q6"/>
<dbReference type="InterPro" id="IPR042099">
    <property type="entry name" value="ANL_N_sf"/>
</dbReference>
<dbReference type="OrthoDB" id="9803968at2"/>
<keyword evidence="4" id="KW-1185">Reference proteome</keyword>
<dbReference type="Pfam" id="PF00501">
    <property type="entry name" value="AMP-binding"/>
    <property type="match status" value="1"/>
</dbReference>
<feature type="domain" description="AMP-binding enzyme C-terminal" evidence="2">
    <location>
        <begin position="471"/>
        <end position="546"/>
    </location>
</feature>
<dbReference type="PANTHER" id="PTHR43767:SF1">
    <property type="entry name" value="NONRIBOSOMAL PEPTIDE SYNTHASE PES1 (EUROFUNG)-RELATED"/>
    <property type="match status" value="1"/>
</dbReference>
<gene>
    <name evidence="3" type="ORF">SAMN04488535_1816</name>
</gene>
<dbReference type="GO" id="GO:0016878">
    <property type="term" value="F:acid-thiol ligase activity"/>
    <property type="evidence" value="ECO:0007669"/>
    <property type="project" value="UniProtKB-ARBA"/>
</dbReference>
<dbReference type="Gene3D" id="3.40.50.12780">
    <property type="entry name" value="N-terminal domain of ligase-like"/>
    <property type="match status" value="1"/>
</dbReference>
<evidence type="ECO:0000313" key="4">
    <source>
        <dbReference type="Proteomes" id="UP000199350"/>
    </source>
</evidence>
<reference evidence="4" key="1">
    <citation type="submission" date="2016-10" db="EMBL/GenBank/DDBJ databases">
        <authorList>
            <person name="Varghese N."/>
            <person name="Submissions S."/>
        </authorList>
    </citation>
    <scope>NUCLEOTIDE SEQUENCE [LARGE SCALE GENOMIC DNA]</scope>
    <source>
        <strain evidence="4">DSM 20632</strain>
    </source>
</reference>
<dbReference type="RefSeq" id="WP_092151415.1">
    <property type="nucleotide sequence ID" value="NZ_LT629700.1"/>
</dbReference>
<dbReference type="Gene3D" id="3.30.300.30">
    <property type="match status" value="1"/>
</dbReference>
<evidence type="ECO:0000259" key="2">
    <source>
        <dbReference type="Pfam" id="PF13193"/>
    </source>
</evidence>
<dbReference type="InterPro" id="IPR000873">
    <property type="entry name" value="AMP-dep_synth/lig_dom"/>
</dbReference>
<name>A0A1G9Q9Q6_9CORY</name>
<feature type="domain" description="AMP-dependent synthetase/ligase" evidence="1">
    <location>
        <begin position="33"/>
        <end position="421"/>
    </location>
</feature>
<dbReference type="InterPro" id="IPR045851">
    <property type="entry name" value="AMP-bd_C_sf"/>
</dbReference>
<dbReference type="InterPro" id="IPR020845">
    <property type="entry name" value="AMP-binding_CS"/>
</dbReference>
<dbReference type="CDD" id="cd05936">
    <property type="entry name" value="FC-FACS_FadD_like"/>
    <property type="match status" value="1"/>
</dbReference>
<dbReference type="PROSITE" id="PS00455">
    <property type="entry name" value="AMP_BINDING"/>
    <property type="match status" value="1"/>
</dbReference>